<dbReference type="InterPro" id="IPR027417">
    <property type="entry name" value="P-loop_NTPase"/>
</dbReference>
<evidence type="ECO:0000256" key="14">
    <source>
        <dbReference type="RuleBase" id="RU368013"/>
    </source>
</evidence>
<dbReference type="GO" id="GO:0031144">
    <property type="term" value="P:proteasome localization"/>
    <property type="evidence" value="ECO:0007669"/>
    <property type="project" value="UniProtKB-UniRule"/>
</dbReference>
<dbReference type="PROSITE" id="PS51194">
    <property type="entry name" value="HELICASE_CTER"/>
    <property type="match status" value="1"/>
</dbReference>
<proteinExistence type="inferred from homology"/>
<accession>A0A9W4NMC2</accession>
<dbReference type="GO" id="GO:0003676">
    <property type="term" value="F:nucleic acid binding"/>
    <property type="evidence" value="ECO:0007669"/>
    <property type="project" value="InterPro"/>
</dbReference>
<dbReference type="SMART" id="SM00490">
    <property type="entry name" value="HELICc"/>
    <property type="match status" value="1"/>
</dbReference>
<dbReference type="InterPro" id="IPR013868">
    <property type="entry name" value="Cut8/Sts1_fam"/>
</dbReference>
<gene>
    <name evidence="18" type="ORF">PSALAMII_LOCUS6309</name>
</gene>
<organism evidence="18 19">
    <name type="scientific">Penicillium salamii</name>
    <dbReference type="NCBI Taxonomy" id="1612424"/>
    <lineage>
        <taxon>Eukaryota</taxon>
        <taxon>Fungi</taxon>
        <taxon>Dikarya</taxon>
        <taxon>Ascomycota</taxon>
        <taxon>Pezizomycotina</taxon>
        <taxon>Eurotiomycetes</taxon>
        <taxon>Eurotiomycetidae</taxon>
        <taxon>Eurotiales</taxon>
        <taxon>Aspergillaceae</taxon>
        <taxon>Penicillium</taxon>
    </lineage>
</organism>
<dbReference type="Pfam" id="PF08559">
    <property type="entry name" value="Cut8"/>
    <property type="match status" value="1"/>
</dbReference>
<dbReference type="FunFam" id="3.40.50.300:FF:000141">
    <property type="entry name" value="ATP-dependent RNA helicase DOB1"/>
    <property type="match status" value="1"/>
</dbReference>
<dbReference type="GO" id="GO:0006401">
    <property type="term" value="P:RNA catabolic process"/>
    <property type="evidence" value="ECO:0007669"/>
    <property type="project" value="UniProtKB-ARBA"/>
</dbReference>
<evidence type="ECO:0000313" key="18">
    <source>
        <dbReference type="EMBL" id="CAG8383678.1"/>
    </source>
</evidence>
<dbReference type="GO" id="GO:0005524">
    <property type="term" value="F:ATP binding"/>
    <property type="evidence" value="ECO:0007669"/>
    <property type="project" value="UniProtKB-KW"/>
</dbReference>
<evidence type="ECO:0000256" key="12">
    <source>
        <dbReference type="ARBA" id="ARBA00023242"/>
    </source>
</evidence>
<dbReference type="Gene3D" id="1.10.3380.30">
    <property type="match status" value="1"/>
</dbReference>
<dbReference type="InterPro" id="IPR025696">
    <property type="entry name" value="Beta-barrel_MTR4"/>
</dbReference>
<dbReference type="GO" id="GO:0071630">
    <property type="term" value="P:nuclear protein quality control by the ubiquitin-proteasome system"/>
    <property type="evidence" value="ECO:0007669"/>
    <property type="project" value="UniProtKB-UniRule"/>
</dbReference>
<name>A0A9W4NMC2_9EURO</name>
<evidence type="ECO:0000259" key="17">
    <source>
        <dbReference type="PROSITE" id="PS51194"/>
    </source>
</evidence>
<dbReference type="Gene3D" id="2.40.30.300">
    <property type="match status" value="1"/>
</dbReference>
<dbReference type="Pfam" id="PF13234">
    <property type="entry name" value="MTR4_beta-barrel"/>
    <property type="match status" value="1"/>
</dbReference>
<feature type="region of interest" description="Disordered" evidence="15">
    <location>
        <begin position="1145"/>
        <end position="1197"/>
    </location>
</feature>
<dbReference type="Pfam" id="PF21408">
    <property type="entry name" value="MTR4-like_stalk"/>
    <property type="match status" value="1"/>
</dbReference>
<keyword evidence="8" id="KW-0378">Hydrolase</keyword>
<dbReference type="InterPro" id="IPR048392">
    <property type="entry name" value="MTR4-like_stalk"/>
</dbReference>
<comment type="similarity">
    <text evidence="2">Belongs to the helicase family. SKI2 subfamily.</text>
</comment>
<evidence type="ECO:0000256" key="15">
    <source>
        <dbReference type="SAM" id="MobiDB-lite"/>
    </source>
</evidence>
<dbReference type="CDD" id="cd18795">
    <property type="entry name" value="SF2_C_Ski2"/>
    <property type="match status" value="1"/>
</dbReference>
<dbReference type="Gene3D" id="1.20.58.1590">
    <property type="entry name" value="Tethering factor for nuclear proteasome Cut8/Sts1"/>
    <property type="match status" value="1"/>
</dbReference>
<dbReference type="FunFam" id="2.40.30.300:FF:000001">
    <property type="entry name" value="Mtr4 exosome RNA helicase"/>
    <property type="match status" value="1"/>
</dbReference>
<dbReference type="GO" id="GO:0015031">
    <property type="term" value="P:protein transport"/>
    <property type="evidence" value="ECO:0007669"/>
    <property type="project" value="UniProtKB-UniRule"/>
</dbReference>
<evidence type="ECO:0000256" key="8">
    <source>
        <dbReference type="ARBA" id="ARBA00022801"/>
    </source>
</evidence>
<evidence type="ECO:0000313" key="19">
    <source>
        <dbReference type="Proteomes" id="UP001152646"/>
    </source>
</evidence>
<keyword evidence="11 14" id="KW-0653">Protein transport</keyword>
<feature type="compositionally biased region" description="Polar residues" evidence="15">
    <location>
        <begin position="1169"/>
        <end position="1187"/>
    </location>
</feature>
<dbReference type="InterPro" id="IPR050699">
    <property type="entry name" value="RNA-DNA_Helicase"/>
</dbReference>
<dbReference type="InterPro" id="IPR012961">
    <property type="entry name" value="Ski2/MTR4_C"/>
</dbReference>
<dbReference type="GO" id="GO:0004386">
    <property type="term" value="F:helicase activity"/>
    <property type="evidence" value="ECO:0007669"/>
    <property type="project" value="UniProtKB-KW"/>
</dbReference>
<feature type="compositionally biased region" description="Basic and acidic residues" evidence="15">
    <location>
        <begin position="388"/>
        <end position="397"/>
    </location>
</feature>
<dbReference type="InterPro" id="IPR001650">
    <property type="entry name" value="Helicase_C-like"/>
</dbReference>
<feature type="domain" description="Helicase C-terminal" evidence="17">
    <location>
        <begin position="406"/>
        <end position="607"/>
    </location>
</feature>
<dbReference type="InterPro" id="IPR014001">
    <property type="entry name" value="Helicase_ATP-bd"/>
</dbReference>
<dbReference type="Gene3D" id="3.40.50.300">
    <property type="entry name" value="P-loop containing nucleotide triphosphate hydrolases"/>
    <property type="match status" value="2"/>
</dbReference>
<evidence type="ECO:0000256" key="7">
    <source>
        <dbReference type="ARBA" id="ARBA00022741"/>
    </source>
</evidence>
<feature type="compositionally biased region" description="Basic and acidic residues" evidence="15">
    <location>
        <begin position="1155"/>
        <end position="1166"/>
    </location>
</feature>
<dbReference type="OrthoDB" id="64767at2759"/>
<dbReference type="FunFam" id="1.20.58.1590:FF:000001">
    <property type="entry name" value="Tethering factor for nuclear proteasome STS1"/>
    <property type="match status" value="1"/>
</dbReference>
<comment type="similarity">
    <text evidence="1 14">Belongs to the cut8/STS1 family.</text>
</comment>
<sequence length="1428" mass="160570">MDELFDVFEDHPQPVKPAESAPKRAKKDKSKKRQVNGDVKKPNDAQTEPIEDTSMPDAPPVKSDAVDSETLATSNQDQPDTKRPRLEDVSEPVLADSFEAEEEVQFKNVQGGAEADEGATVTVSHQVRHQVAYPPDYPYVPLDQHKPPAEPAKTWPFPLDPFQKLAVSSIQRHESVLVSAHTSAGKTVVAEYAIAQSLKQNQRVIYTSPIKALSNQKYREFAAEFGDVGLMTGDVTINPTATCLVMTTEILRSMLYRGSEIMREVQWVVFDEIHYMRDSTRGVVWEETLILLPDKVRYVFLSATIPNAMQFAQWIVKMHDQPCHVVYTNYRPTPLQNYFFPAGGDGMHLIVDEKGVFREQNFQNAMSAIAEKKGADPADPNAKRKGKAKDGQVDKGGNKGPSDIFKIVRMIMLKSYNPVIVFSFSKRECESGALQMAKLAFNDDSEKEMVSKVFDSAIEMLSPEDRKLPQIENILPLLRRGIGIHHSGLLPILKETIEILFQEGLIKVLFATETFSIGLNMPAKTVVFTSVRKFDGTSQRWVTPSEFIQMSGRAGRRGLDERGIVIMMIGEEMDPAVAKEIVRGEQDKLNSAFHLGYNMILNLMRVEGISPEYMLNQCFKQFQSLGSLGGLEENLKVLEEKRSNMNIADEGTVREYYDLRKQLDTFADDVQHVITHPNHALPFFTSGRLVHLKYKDADYGWGVVIDHKKRTQGKHDTQKLTDHQSYTIDVLVSIAQGPSVGTKSFQDIPATIRPAEKGMDSRNEVVPMTFNCVREISHARIRIPKDISSVDARKTLMASVTEVQRRFPDGLPLLDPMEDMKIKDDSFKKLLRKIEVLESRLLSNPLHNSPRLPELWEQYSEKLELGSQIKAQKKEIDDIQAILLLDELKNRKRVLRRFGFIDEAEVVQLKARVACEISTGDELMLSELLFNGFFNDMTPEQTASVMSCFVFEEKVKEANPLQKDELAKPLKEIQNQARIIAKVSQESKMAVNEDEYVQSFHWELMEVVYEWTQGRSFAEICKMTDVYEGSLIRVFRRLEECLRQMAQASKVMGSEDLESKFEEALLKVRRDIVAAQSLYFNINAVIMNSLVATPPVPPHFYENRFSPCMSKISLFLFATALASPCSLCPEQANCAFKLTKLVSTPSSSYSNRKRKADDDYNDHDGRMSASPTNSPAFTPRQLPNSYRNIKRSRPNVSGRPLALPRLLETLDTDALRSVVRTMCERHPQLADEVVHTSPRPNVSSTLQVLRNYQAALQSSFPLGSNSESDYAYNRVRQPLTNLLDALSDFTPNFLPPNETQASTSLSYLDGATDIIHALPRWSTPQNNIERDAAYDEMCKAWILVIREAAKRGGGIQLQYGGWDQKLAKHNQTSGGKLQGAVNELGQSLGWMGGSDTPSHGASGEMGSIRDQLFSGTYGLGTPVKVGPW</sequence>
<protein>
    <recommendedName>
        <fullName evidence="4 14">Tethering factor for nuclear proteasome STS1</fullName>
    </recommendedName>
</protein>
<comment type="subunit">
    <text evidence="3 14">Binds the proteasome.</text>
</comment>
<dbReference type="GO" id="GO:0005737">
    <property type="term" value="C:cytoplasm"/>
    <property type="evidence" value="ECO:0007669"/>
    <property type="project" value="UniProtKB-SubCell"/>
</dbReference>
<feature type="domain" description="Helicase ATP-binding" evidence="16">
    <location>
        <begin position="167"/>
        <end position="323"/>
    </location>
</feature>
<evidence type="ECO:0000256" key="4">
    <source>
        <dbReference type="ARBA" id="ARBA00016204"/>
    </source>
</evidence>
<feature type="region of interest" description="Disordered" evidence="15">
    <location>
        <begin position="1"/>
        <end position="87"/>
    </location>
</feature>
<dbReference type="InterPro" id="IPR038422">
    <property type="entry name" value="Cut8/Sts1_sf"/>
</dbReference>
<evidence type="ECO:0000256" key="3">
    <source>
        <dbReference type="ARBA" id="ARBA00011464"/>
    </source>
</evidence>
<feature type="compositionally biased region" description="Basic residues" evidence="15">
    <location>
        <begin position="23"/>
        <end position="34"/>
    </location>
</feature>
<comment type="caution">
    <text evidence="18">The sequence shown here is derived from an EMBL/GenBank/DDBJ whole genome shotgun (WGS) entry which is preliminary data.</text>
</comment>
<evidence type="ECO:0000256" key="13">
    <source>
        <dbReference type="ARBA" id="ARBA00025651"/>
    </source>
</evidence>
<evidence type="ECO:0000259" key="16">
    <source>
        <dbReference type="PROSITE" id="PS51192"/>
    </source>
</evidence>
<dbReference type="GO" id="GO:0005634">
    <property type="term" value="C:nucleus"/>
    <property type="evidence" value="ECO:0007669"/>
    <property type="project" value="UniProtKB-SubCell"/>
</dbReference>
<keyword evidence="7" id="KW-0547">Nucleotide-binding</keyword>
<evidence type="ECO:0000256" key="1">
    <source>
        <dbReference type="ARBA" id="ARBA00006199"/>
    </source>
</evidence>
<evidence type="ECO:0000256" key="5">
    <source>
        <dbReference type="ARBA" id="ARBA00022448"/>
    </source>
</evidence>
<feature type="region of interest" description="Disordered" evidence="15">
    <location>
        <begin position="371"/>
        <end position="397"/>
    </location>
</feature>
<dbReference type="GO" id="GO:0016787">
    <property type="term" value="F:hydrolase activity"/>
    <property type="evidence" value="ECO:0007669"/>
    <property type="project" value="UniProtKB-KW"/>
</dbReference>
<keyword evidence="9" id="KW-0347">Helicase</keyword>
<dbReference type="SMART" id="SM01142">
    <property type="entry name" value="DSHCT"/>
    <property type="match status" value="1"/>
</dbReference>
<dbReference type="CDD" id="cd13154">
    <property type="entry name" value="KOW_Mtr4"/>
    <property type="match status" value="1"/>
</dbReference>
<dbReference type="Pfam" id="PF08148">
    <property type="entry name" value="DSHCT"/>
    <property type="match status" value="1"/>
</dbReference>
<dbReference type="Proteomes" id="UP001152646">
    <property type="component" value="Unassembled WGS sequence"/>
</dbReference>
<evidence type="ECO:0000256" key="6">
    <source>
        <dbReference type="ARBA" id="ARBA00022490"/>
    </source>
</evidence>
<keyword evidence="6 14" id="KW-0963">Cytoplasm</keyword>
<comment type="subcellular location">
    <subcellularLocation>
        <location evidence="14">Cytoplasm</location>
    </subcellularLocation>
    <subcellularLocation>
        <location evidence="14">Nucleus</location>
    </subcellularLocation>
</comment>
<dbReference type="PANTHER" id="PTHR12131:SF7">
    <property type="entry name" value="EXOSOME RNA HELICASE MTR4"/>
    <property type="match status" value="1"/>
</dbReference>
<dbReference type="CDD" id="cd18024">
    <property type="entry name" value="DEXHc_Mtr4-like"/>
    <property type="match status" value="1"/>
</dbReference>
<keyword evidence="5 14" id="KW-0813">Transport</keyword>
<dbReference type="Pfam" id="PF00271">
    <property type="entry name" value="Helicase_C"/>
    <property type="match status" value="1"/>
</dbReference>
<evidence type="ECO:0000256" key="11">
    <source>
        <dbReference type="ARBA" id="ARBA00022927"/>
    </source>
</evidence>
<dbReference type="FunFam" id="1.10.3380.30:FF:000003">
    <property type="entry name" value="ATP dependent RNA helicase (Dob1)"/>
    <property type="match status" value="1"/>
</dbReference>
<dbReference type="PROSITE" id="PS51192">
    <property type="entry name" value="HELICASE_ATP_BIND_1"/>
    <property type="match status" value="1"/>
</dbReference>
<dbReference type="Pfam" id="PF00270">
    <property type="entry name" value="DEAD"/>
    <property type="match status" value="1"/>
</dbReference>
<keyword evidence="12 14" id="KW-0539">Nucleus</keyword>
<reference evidence="18" key="1">
    <citation type="submission" date="2021-07" db="EMBL/GenBank/DDBJ databases">
        <authorList>
            <person name="Branca A.L. A."/>
        </authorList>
    </citation>
    <scope>NUCLEOTIDE SEQUENCE</scope>
</reference>
<dbReference type="GO" id="GO:0000460">
    <property type="term" value="P:maturation of 5.8S rRNA"/>
    <property type="evidence" value="ECO:0007669"/>
    <property type="project" value="TreeGrafter"/>
</dbReference>
<dbReference type="EMBL" id="CAJVPA010000189">
    <property type="protein sequence ID" value="CAG8383678.1"/>
    <property type="molecule type" value="Genomic_DNA"/>
</dbReference>
<dbReference type="PANTHER" id="PTHR12131">
    <property type="entry name" value="ATP-DEPENDENT RNA AND DNA HELICASE"/>
    <property type="match status" value="1"/>
</dbReference>
<dbReference type="SUPFAM" id="SSF52540">
    <property type="entry name" value="P-loop containing nucleoside triphosphate hydrolases"/>
    <property type="match status" value="1"/>
</dbReference>
<evidence type="ECO:0000256" key="10">
    <source>
        <dbReference type="ARBA" id="ARBA00022840"/>
    </source>
</evidence>
<dbReference type="InterPro" id="IPR011545">
    <property type="entry name" value="DEAD/DEAH_box_helicase_dom"/>
</dbReference>
<evidence type="ECO:0000256" key="9">
    <source>
        <dbReference type="ARBA" id="ARBA00022806"/>
    </source>
</evidence>
<keyword evidence="10" id="KW-0067">ATP-binding</keyword>
<dbReference type="FunFam" id="3.40.50.300:FF:000083">
    <property type="entry name" value="ATP-dependent RNA helicase DOB1"/>
    <property type="match status" value="1"/>
</dbReference>
<comment type="function">
    <text evidence="13 14">Involved in ubiquitin-mediated protein degradation. Regulatory factor in the ubiquitin/proteasome pathway that controls the turnover of proteasome substrates. Targets proteasomes to the nucleus and facilitates the degradation of nuclear proteins.</text>
</comment>
<dbReference type="SMART" id="SM00487">
    <property type="entry name" value="DEXDc"/>
    <property type="match status" value="1"/>
</dbReference>
<evidence type="ECO:0000256" key="2">
    <source>
        <dbReference type="ARBA" id="ARBA00010140"/>
    </source>
</evidence>